<dbReference type="InterPro" id="IPR036291">
    <property type="entry name" value="NAD(P)-bd_dom_sf"/>
</dbReference>
<dbReference type="GO" id="GO:0000271">
    <property type="term" value="P:polysaccharide biosynthetic process"/>
    <property type="evidence" value="ECO:0007669"/>
    <property type="project" value="InterPro"/>
</dbReference>
<evidence type="ECO:0000256" key="8">
    <source>
        <dbReference type="PIRNR" id="PIRNR000124"/>
    </source>
</evidence>
<dbReference type="InterPro" id="IPR014027">
    <property type="entry name" value="UDP-Glc/GDP-Man_DH_C"/>
</dbReference>
<evidence type="ECO:0000256" key="2">
    <source>
        <dbReference type="ARBA" id="ARBA00012935"/>
    </source>
</evidence>
<dbReference type="PIRSF" id="PIRSF000124">
    <property type="entry name" value="UDPglc_GDPman_dh"/>
    <property type="match status" value="1"/>
</dbReference>
<dbReference type="GO" id="GO:0089714">
    <property type="term" value="F:UDP-N-acetyl-D-mannosamine dehydrogenase activity"/>
    <property type="evidence" value="ECO:0007669"/>
    <property type="project" value="UniProtKB-EC"/>
</dbReference>
<dbReference type="EC" id="1.1.1.336" evidence="2"/>
<comment type="caution">
    <text evidence="10">The sequence shown here is derived from an EMBL/GenBank/DDBJ whole genome shotgun (WGS) entry which is preliminary data.</text>
</comment>
<evidence type="ECO:0000256" key="4">
    <source>
        <dbReference type="ARBA" id="ARBA00023002"/>
    </source>
</evidence>
<dbReference type="PIRSF" id="PIRSF500136">
    <property type="entry name" value="UDP_ManNAc_DH"/>
    <property type="match status" value="1"/>
</dbReference>
<dbReference type="InterPro" id="IPR036220">
    <property type="entry name" value="UDP-Glc/GDP-Man_DH_C_sf"/>
</dbReference>
<dbReference type="NCBIfam" id="TIGR03026">
    <property type="entry name" value="NDP-sugDHase"/>
    <property type="match status" value="1"/>
</dbReference>
<dbReference type="Pfam" id="PF03721">
    <property type="entry name" value="UDPG_MGDP_dh_N"/>
    <property type="match status" value="1"/>
</dbReference>
<proteinExistence type="inferred from homology"/>
<sequence length="426" mass="47678">MSKICVLGQGYIGLPTALLFANNGHEVVGIDVNKRVVDTLKAGKMPFEEKGFQELLDGAIARKAFRAESLVEEADAFLVAVPTPFDSEMRMADLKYVVSACEMIVPHLRKGNLVIIESTIPPNTCDKQIKQILEKSTLKMCEDFYVSHCPERAIPGNTLHEMVYNDRVIGGVDEKSTQLTADLYSSFVKGNLHLTTSTTAEMIKLMENTFRDVNIALANEFAQIADDYGIDVWKAIEIANKHPRVNILKPGPGVGGHCIAIDPWFLTENANNSSLIMMSRQINDSMPQYVLKMVKEMVAGIENPTITIFGVAYKGDIADTRATPAKKFIKLAEKEGFEVKIYDPFVKEWSYPILGLEEAVEGSNCIVVLTDHSEFREMKPEDISKKMKRLSIIDTRNIINKNSWRKSGYEIKIIGNENYNTTIKDE</sequence>
<dbReference type="GO" id="GO:0016628">
    <property type="term" value="F:oxidoreductase activity, acting on the CH-CH group of donors, NAD or NADP as acceptor"/>
    <property type="evidence" value="ECO:0007669"/>
    <property type="project" value="InterPro"/>
</dbReference>
<evidence type="ECO:0000256" key="5">
    <source>
        <dbReference type="ARBA" id="ARBA00023027"/>
    </source>
</evidence>
<reference evidence="10 11" key="1">
    <citation type="journal article" date="2015" name="ISME J.">
        <title>Genomic and phenotypic differentiation among Methanosarcina mazei populations from Columbia River sediment.</title>
        <authorList>
            <person name="Youngblut N.D."/>
            <person name="Wirth J.S."/>
            <person name="Henriksen J.R."/>
            <person name="Smith M."/>
            <person name="Simon H."/>
            <person name="Metcalf W.W."/>
            <person name="Whitaker R.J."/>
        </authorList>
    </citation>
    <scope>NUCLEOTIDE SEQUENCE [LARGE SCALE GENOMIC DNA]</scope>
    <source>
        <strain evidence="10 11">3.F.A.1B.1</strain>
    </source>
</reference>
<feature type="domain" description="UDP-glucose/GDP-mannose dehydrogenase C-terminal" evidence="9">
    <location>
        <begin position="307"/>
        <end position="401"/>
    </location>
</feature>
<name>A0A0F8GHH7_METMZ</name>
<keyword evidence="4" id="KW-0560">Oxidoreductase</keyword>
<evidence type="ECO:0000256" key="6">
    <source>
        <dbReference type="ARBA" id="ARBA00030172"/>
    </source>
</evidence>
<dbReference type="RefSeq" id="WP_048046201.1">
    <property type="nucleotide sequence ID" value="NZ_JJPC01000135.1"/>
</dbReference>
<evidence type="ECO:0000313" key="10">
    <source>
        <dbReference type="EMBL" id="KKG31715.1"/>
    </source>
</evidence>
<evidence type="ECO:0000256" key="7">
    <source>
        <dbReference type="ARBA" id="ARBA00049130"/>
    </source>
</evidence>
<keyword evidence="5" id="KW-0520">NAD</keyword>
<dbReference type="EMBL" id="JJPC01000135">
    <property type="protein sequence ID" value="KKG31715.1"/>
    <property type="molecule type" value="Genomic_DNA"/>
</dbReference>
<evidence type="ECO:0000259" key="9">
    <source>
        <dbReference type="SMART" id="SM00984"/>
    </source>
</evidence>
<dbReference type="Pfam" id="PF00984">
    <property type="entry name" value="UDPG_MGDP_dh"/>
    <property type="match status" value="1"/>
</dbReference>
<dbReference type="SMART" id="SM00984">
    <property type="entry name" value="UDPG_MGDP_dh_C"/>
    <property type="match status" value="1"/>
</dbReference>
<dbReference type="PATRIC" id="fig|2209.62.peg.2159"/>
<dbReference type="InterPro" id="IPR028359">
    <property type="entry name" value="UDP_ManNAc/GlcNAc_DH"/>
</dbReference>
<evidence type="ECO:0000256" key="3">
    <source>
        <dbReference type="ARBA" id="ARBA00016796"/>
    </source>
</evidence>
<dbReference type="PANTHER" id="PTHR43491">
    <property type="entry name" value="UDP-N-ACETYL-D-MANNOSAMINE DEHYDROGENASE"/>
    <property type="match status" value="1"/>
</dbReference>
<dbReference type="InterPro" id="IPR008927">
    <property type="entry name" value="6-PGluconate_DH-like_C_sf"/>
</dbReference>
<dbReference type="Proteomes" id="UP000034298">
    <property type="component" value="Unassembled WGS sequence"/>
</dbReference>
<comment type="catalytic activity">
    <reaction evidence="7">
        <text>UDP-N-acetyl-alpha-D-mannosamine + 2 NAD(+) + H2O = UDP-N-acetyl-alpha-D-mannosaminouronate + 2 NADH + 3 H(+)</text>
        <dbReference type="Rhea" id="RHEA:25780"/>
        <dbReference type="ChEBI" id="CHEBI:15377"/>
        <dbReference type="ChEBI" id="CHEBI:15378"/>
        <dbReference type="ChEBI" id="CHEBI:57540"/>
        <dbReference type="ChEBI" id="CHEBI:57945"/>
        <dbReference type="ChEBI" id="CHEBI:68623"/>
        <dbReference type="ChEBI" id="CHEBI:70731"/>
        <dbReference type="EC" id="1.1.1.336"/>
    </reaction>
</comment>
<dbReference type="SUPFAM" id="SSF52413">
    <property type="entry name" value="UDP-glucose/GDP-mannose dehydrogenase C-terminal domain"/>
    <property type="match status" value="1"/>
</dbReference>
<dbReference type="AlphaFoldDB" id="A0A0F8GHH7"/>
<dbReference type="GO" id="GO:0051287">
    <property type="term" value="F:NAD binding"/>
    <property type="evidence" value="ECO:0007669"/>
    <property type="project" value="InterPro"/>
</dbReference>
<gene>
    <name evidence="10" type="ORF">DU30_10185</name>
</gene>
<evidence type="ECO:0000313" key="11">
    <source>
        <dbReference type="Proteomes" id="UP000034298"/>
    </source>
</evidence>
<organism evidence="10 11">
    <name type="scientific">Methanosarcina mazei</name>
    <name type="common">Methanosarcina frisia</name>
    <dbReference type="NCBI Taxonomy" id="2209"/>
    <lineage>
        <taxon>Archaea</taxon>
        <taxon>Methanobacteriati</taxon>
        <taxon>Methanobacteriota</taxon>
        <taxon>Stenosarchaea group</taxon>
        <taxon>Methanomicrobia</taxon>
        <taxon>Methanosarcinales</taxon>
        <taxon>Methanosarcinaceae</taxon>
        <taxon>Methanosarcina</taxon>
    </lineage>
</organism>
<dbReference type="InterPro" id="IPR001732">
    <property type="entry name" value="UDP-Glc/GDP-Man_DH_N"/>
</dbReference>
<protein>
    <recommendedName>
        <fullName evidence="3">UDP-N-acetyl-D-mannosamine dehydrogenase</fullName>
        <ecNumber evidence="2">1.1.1.336</ecNumber>
    </recommendedName>
    <alternativeName>
        <fullName evidence="6">UDP-ManNAc 6-dehydrogenase</fullName>
    </alternativeName>
</protein>
<evidence type="ECO:0000256" key="1">
    <source>
        <dbReference type="ARBA" id="ARBA00006601"/>
    </source>
</evidence>
<dbReference type="Gene3D" id="3.40.50.720">
    <property type="entry name" value="NAD(P)-binding Rossmann-like Domain"/>
    <property type="match status" value="2"/>
</dbReference>
<comment type="similarity">
    <text evidence="1 8">Belongs to the UDP-glucose/GDP-mannose dehydrogenase family.</text>
</comment>
<dbReference type="InterPro" id="IPR014026">
    <property type="entry name" value="UDP-Glc/GDP-Man_DH_dimer"/>
</dbReference>
<dbReference type="SUPFAM" id="SSF51735">
    <property type="entry name" value="NAD(P)-binding Rossmann-fold domains"/>
    <property type="match status" value="1"/>
</dbReference>
<accession>A0A0F8GHH7</accession>
<dbReference type="SUPFAM" id="SSF48179">
    <property type="entry name" value="6-phosphogluconate dehydrogenase C-terminal domain-like"/>
    <property type="match status" value="1"/>
</dbReference>
<dbReference type="PANTHER" id="PTHR43491:SF2">
    <property type="entry name" value="UDP-N-ACETYL-D-MANNOSAMINE DEHYDROGENASE"/>
    <property type="match status" value="1"/>
</dbReference>
<dbReference type="InterPro" id="IPR017476">
    <property type="entry name" value="UDP-Glc/GDP-Man"/>
</dbReference>
<dbReference type="Pfam" id="PF03720">
    <property type="entry name" value="UDPG_MGDP_dh_C"/>
    <property type="match status" value="1"/>
</dbReference>